<dbReference type="OrthoDB" id="5874229at2759"/>
<feature type="transmembrane region" description="Helical" evidence="1">
    <location>
        <begin position="301"/>
        <end position="321"/>
    </location>
</feature>
<dbReference type="EMBL" id="KN717219">
    <property type="protein sequence ID" value="KJH40431.1"/>
    <property type="molecule type" value="Genomic_DNA"/>
</dbReference>
<reference evidence="3" key="2">
    <citation type="journal article" date="2016" name="Sci. Rep.">
        <title>Dictyocaulus viviparus genome, variome and transcriptome elucidate lungworm biology and support future intervention.</title>
        <authorList>
            <person name="McNulty S.N."/>
            <person name="Strube C."/>
            <person name="Rosa B.A."/>
            <person name="Martin J.C."/>
            <person name="Tyagi R."/>
            <person name="Choi Y.J."/>
            <person name="Wang Q."/>
            <person name="Hallsworth Pepin K."/>
            <person name="Zhang X."/>
            <person name="Ozersky P."/>
            <person name="Wilson R.K."/>
            <person name="Sternberg P.W."/>
            <person name="Gasser R.B."/>
            <person name="Mitreva M."/>
        </authorList>
    </citation>
    <scope>NUCLEOTIDE SEQUENCE [LARGE SCALE GENOMIC DNA]</scope>
    <source>
        <strain evidence="3">HannoverDv2000</strain>
    </source>
</reference>
<accession>A0A0D8XDD0</accession>
<organism evidence="2 3">
    <name type="scientific">Dictyocaulus viviparus</name>
    <name type="common">Bovine lungworm</name>
    <dbReference type="NCBI Taxonomy" id="29172"/>
    <lineage>
        <taxon>Eukaryota</taxon>
        <taxon>Metazoa</taxon>
        <taxon>Ecdysozoa</taxon>
        <taxon>Nematoda</taxon>
        <taxon>Chromadorea</taxon>
        <taxon>Rhabditida</taxon>
        <taxon>Rhabditina</taxon>
        <taxon>Rhabditomorpha</taxon>
        <taxon>Strongyloidea</taxon>
        <taxon>Metastrongylidae</taxon>
        <taxon>Dictyocaulus</taxon>
    </lineage>
</organism>
<keyword evidence="1" id="KW-0812">Transmembrane</keyword>
<gene>
    <name evidence="2" type="ORF">DICVIV_13615</name>
</gene>
<evidence type="ECO:0000256" key="1">
    <source>
        <dbReference type="SAM" id="Phobius"/>
    </source>
</evidence>
<dbReference type="Proteomes" id="UP000053766">
    <property type="component" value="Unassembled WGS sequence"/>
</dbReference>
<sequence length="324" mass="36991">MPSFLYAMEPGNSLIRLERSNISSQNQHPLKNGGVIKVVDIEGVRSFVKSTFHSIRDFFTGPSGVITKLGNFLNGHNKVSTHFFGRKIDLRANIPLSLDEVHNAFVSFMDKLRTDPMTRMLFAMYLNIVVVLVVFLSLIVKHIQISLKSMQQSTRANSMMFSTHVRTISPDVAMPQMSNGYQQSPVLQDDRATEANTQEMDDKSINWSAIANPSFCTTVNQDTFIISRKNHRLLNDIRGLLTTDQEDEYSRKKFTYNVILISKIQHMLGSHRVLMRQARVQHFEFKQVSTTETDISYGKSILSFTVAVTRYLLSLMIYVMVHRS</sequence>
<keyword evidence="1" id="KW-1133">Transmembrane helix</keyword>
<keyword evidence="1" id="KW-0472">Membrane</keyword>
<evidence type="ECO:0000313" key="3">
    <source>
        <dbReference type="Proteomes" id="UP000053766"/>
    </source>
</evidence>
<reference evidence="2 3" key="1">
    <citation type="submission" date="2013-11" db="EMBL/GenBank/DDBJ databases">
        <title>Draft genome of the bovine lungworm Dictyocaulus viviparus.</title>
        <authorList>
            <person name="Mitreva M."/>
        </authorList>
    </citation>
    <scope>NUCLEOTIDE SEQUENCE [LARGE SCALE GENOMIC DNA]</scope>
    <source>
        <strain evidence="2 3">HannoverDv2000</strain>
    </source>
</reference>
<name>A0A0D8XDD0_DICVI</name>
<evidence type="ECO:0000313" key="2">
    <source>
        <dbReference type="EMBL" id="KJH40431.1"/>
    </source>
</evidence>
<keyword evidence="3" id="KW-1185">Reference proteome</keyword>
<feature type="transmembrane region" description="Helical" evidence="1">
    <location>
        <begin position="120"/>
        <end position="140"/>
    </location>
</feature>
<proteinExistence type="predicted"/>
<dbReference type="AlphaFoldDB" id="A0A0D8XDD0"/>
<protein>
    <submittedName>
        <fullName evidence="2">Uncharacterized protein</fullName>
    </submittedName>
</protein>